<sequence>MLAKPLSVERGKKVSTAKILADSSMQISAAEESRDWLFIF</sequence>
<keyword evidence="2" id="KW-1185">Reference proteome</keyword>
<name>E9SFH2_RUMAL</name>
<evidence type="ECO:0000313" key="1">
    <source>
        <dbReference type="EMBL" id="EGC01946.1"/>
    </source>
</evidence>
<comment type="caution">
    <text evidence="1">The sequence shown here is derived from an EMBL/GenBank/DDBJ whole genome shotgun (WGS) entry which is preliminary data.</text>
</comment>
<dbReference type="EMBL" id="ADKM02000118">
    <property type="protein sequence ID" value="EGC01946.1"/>
    <property type="molecule type" value="Genomic_DNA"/>
</dbReference>
<accession>E9SFH2</accession>
<gene>
    <name evidence="1" type="ORF">CUS_5238</name>
</gene>
<organism evidence="1 2">
    <name type="scientific">Ruminococcus albus 8</name>
    <dbReference type="NCBI Taxonomy" id="246199"/>
    <lineage>
        <taxon>Bacteria</taxon>
        <taxon>Bacillati</taxon>
        <taxon>Bacillota</taxon>
        <taxon>Clostridia</taxon>
        <taxon>Eubacteriales</taxon>
        <taxon>Oscillospiraceae</taxon>
        <taxon>Ruminococcus</taxon>
    </lineage>
</organism>
<protein>
    <submittedName>
        <fullName evidence="1">Uncharacterized protein</fullName>
    </submittedName>
</protein>
<evidence type="ECO:0000313" key="2">
    <source>
        <dbReference type="Proteomes" id="UP000004259"/>
    </source>
</evidence>
<proteinExistence type="predicted"/>
<reference evidence="1 2" key="1">
    <citation type="submission" date="2011-02" db="EMBL/GenBank/DDBJ databases">
        <authorList>
            <person name="Nelson K.E."/>
            <person name="Sutton G."/>
            <person name="Torralba M."/>
            <person name="Durkin S."/>
            <person name="Harkins D."/>
            <person name="Montgomery R."/>
            <person name="Ziemer C."/>
            <person name="Klaassens E."/>
            <person name="Ocuiv P."/>
            <person name="Morrison M."/>
        </authorList>
    </citation>
    <scope>NUCLEOTIDE SEQUENCE [LARGE SCALE GENOMIC DNA]</scope>
    <source>
        <strain evidence="1 2">8</strain>
    </source>
</reference>
<dbReference type="Proteomes" id="UP000004259">
    <property type="component" value="Unassembled WGS sequence"/>
</dbReference>
<dbReference type="AlphaFoldDB" id="E9SFH2"/>